<dbReference type="CDD" id="cd00054">
    <property type="entry name" value="EGF_CA"/>
    <property type="match status" value="1"/>
</dbReference>
<evidence type="ECO:0000313" key="9">
    <source>
        <dbReference type="Proteomes" id="UP000734854"/>
    </source>
</evidence>
<dbReference type="Proteomes" id="UP000734854">
    <property type="component" value="Unassembled WGS sequence"/>
</dbReference>
<dbReference type="Gene3D" id="2.10.25.10">
    <property type="entry name" value="Laminin"/>
    <property type="match status" value="2"/>
</dbReference>
<gene>
    <name evidence="8" type="ORF">ZIOFF_057322</name>
</gene>
<dbReference type="Pfam" id="PF00069">
    <property type="entry name" value="Pkinase"/>
    <property type="match status" value="1"/>
</dbReference>
<evidence type="ECO:0000256" key="4">
    <source>
        <dbReference type="ARBA" id="ARBA00022840"/>
    </source>
</evidence>
<dbReference type="Gene3D" id="1.10.510.10">
    <property type="entry name" value="Transferase(Phosphotransferase) domain 1"/>
    <property type="match status" value="1"/>
</dbReference>
<protein>
    <recommendedName>
        <fullName evidence="7">Protein kinase domain-containing protein</fullName>
    </recommendedName>
</protein>
<dbReference type="PROSITE" id="PS50011">
    <property type="entry name" value="PROTEIN_KINASE_DOM"/>
    <property type="match status" value="1"/>
</dbReference>
<comment type="caution">
    <text evidence="8">The sequence shown here is derived from an EMBL/GenBank/DDBJ whole genome shotgun (WGS) entry which is preliminary data.</text>
</comment>
<accession>A0A8J5KID5</accession>
<keyword evidence="2" id="KW-0808">Transferase</keyword>
<feature type="domain" description="Protein kinase" evidence="7">
    <location>
        <begin position="272"/>
        <end position="582"/>
    </location>
</feature>
<evidence type="ECO:0000256" key="5">
    <source>
        <dbReference type="ARBA" id="ARBA00023157"/>
    </source>
</evidence>
<keyword evidence="5" id="KW-1015">Disulfide bond</keyword>
<evidence type="ECO:0000259" key="7">
    <source>
        <dbReference type="PROSITE" id="PS50011"/>
    </source>
</evidence>
<dbReference type="InterPro" id="IPR011009">
    <property type="entry name" value="Kinase-like_dom_sf"/>
</dbReference>
<dbReference type="GO" id="GO:0007166">
    <property type="term" value="P:cell surface receptor signaling pathway"/>
    <property type="evidence" value="ECO:0007669"/>
    <property type="project" value="InterPro"/>
</dbReference>
<dbReference type="PANTHER" id="PTHR27005">
    <property type="entry name" value="WALL-ASSOCIATED RECEPTOR KINASE-LIKE 21"/>
    <property type="match status" value="1"/>
</dbReference>
<keyword evidence="1" id="KW-0723">Serine/threonine-protein kinase</keyword>
<evidence type="ECO:0000256" key="2">
    <source>
        <dbReference type="ARBA" id="ARBA00022679"/>
    </source>
</evidence>
<evidence type="ECO:0000256" key="1">
    <source>
        <dbReference type="ARBA" id="ARBA00022527"/>
    </source>
</evidence>
<organism evidence="8 9">
    <name type="scientific">Zingiber officinale</name>
    <name type="common">Ginger</name>
    <name type="synonym">Amomum zingiber</name>
    <dbReference type="NCBI Taxonomy" id="94328"/>
    <lineage>
        <taxon>Eukaryota</taxon>
        <taxon>Viridiplantae</taxon>
        <taxon>Streptophyta</taxon>
        <taxon>Embryophyta</taxon>
        <taxon>Tracheophyta</taxon>
        <taxon>Spermatophyta</taxon>
        <taxon>Magnoliopsida</taxon>
        <taxon>Liliopsida</taxon>
        <taxon>Zingiberales</taxon>
        <taxon>Zingiberaceae</taxon>
        <taxon>Zingiber</taxon>
    </lineage>
</organism>
<evidence type="ECO:0000256" key="6">
    <source>
        <dbReference type="SAM" id="MobiDB-lite"/>
    </source>
</evidence>
<keyword evidence="3" id="KW-0547">Nucleotide-binding</keyword>
<dbReference type="InterPro" id="IPR045274">
    <property type="entry name" value="WAK-like"/>
</dbReference>
<keyword evidence="4" id="KW-0067">ATP-binding</keyword>
<reference evidence="8 9" key="1">
    <citation type="submission" date="2020-08" db="EMBL/GenBank/DDBJ databases">
        <title>Plant Genome Project.</title>
        <authorList>
            <person name="Zhang R.-G."/>
        </authorList>
    </citation>
    <scope>NUCLEOTIDE SEQUENCE [LARGE SCALE GENOMIC DNA]</scope>
    <source>
        <tissue evidence="8">Rhizome</tissue>
    </source>
</reference>
<keyword evidence="1" id="KW-0418">Kinase</keyword>
<dbReference type="AlphaFoldDB" id="A0A8J5KID5"/>
<proteinExistence type="predicted"/>
<dbReference type="PANTHER" id="PTHR27005:SF283">
    <property type="entry name" value="OS02G0633066 PROTEIN"/>
    <property type="match status" value="1"/>
</dbReference>
<dbReference type="SUPFAM" id="SSF56112">
    <property type="entry name" value="Protein kinase-like (PK-like)"/>
    <property type="match status" value="1"/>
</dbReference>
<dbReference type="InterPro" id="IPR018097">
    <property type="entry name" value="EGF_Ca-bd_CS"/>
</dbReference>
<feature type="region of interest" description="Disordered" evidence="6">
    <location>
        <begin position="591"/>
        <end position="645"/>
    </location>
</feature>
<dbReference type="GO" id="GO:0004674">
    <property type="term" value="F:protein serine/threonine kinase activity"/>
    <property type="evidence" value="ECO:0007669"/>
    <property type="project" value="UniProtKB-KW"/>
</dbReference>
<dbReference type="GO" id="GO:0005509">
    <property type="term" value="F:calcium ion binding"/>
    <property type="evidence" value="ECO:0007669"/>
    <property type="project" value="InterPro"/>
</dbReference>
<dbReference type="GO" id="GO:0005886">
    <property type="term" value="C:plasma membrane"/>
    <property type="evidence" value="ECO:0007669"/>
    <property type="project" value="TreeGrafter"/>
</dbReference>
<evidence type="ECO:0000313" key="8">
    <source>
        <dbReference type="EMBL" id="KAG6480737.1"/>
    </source>
</evidence>
<dbReference type="PROSITE" id="PS01187">
    <property type="entry name" value="EGF_CA"/>
    <property type="match status" value="1"/>
</dbReference>
<dbReference type="GO" id="GO:0005524">
    <property type="term" value="F:ATP binding"/>
    <property type="evidence" value="ECO:0007669"/>
    <property type="project" value="UniProtKB-KW"/>
</dbReference>
<evidence type="ECO:0000256" key="3">
    <source>
        <dbReference type="ARBA" id="ARBA00022741"/>
    </source>
</evidence>
<name>A0A8J5KID5_ZINOF</name>
<sequence>MDNLKNFSWVNSDMNEKDIDFLEVSIDSDGYEFDELEEEKRLPLGNQNVELGSAKASEIVEKIHENEEGEEVVGTIKMKIEKPEKEGCEEHVEIEDIGLQNDLLKKREKKVIAWWCRIQYPFGIGHGCHLPGFNLTCREQTDSSVPARLFMGDGTLGVSSIDLPSGYVYFKLPVISMGVNQPSITAPLIDLQNYNNFNFWAANNSLFVSGCNVRASLVDLANNNTIISNCTTICLDGSSELLPFVIQRPNCSIPIGKRLPHRVFLGVTLTPLYQVSALHLGNATAVSAASYTDSLFALFCNQTSTPPILQYQNKNVTDVDVQRGELHLMNVGNSSLVFTLAEGRYVYRWFIPHQSCEDAERNKSLFACVSVDSTCLDINGSKEDSLGYRCSCIEGYTGNPYVLNGCQDINECDNPEKYICEGICKNTKGSYYCIPPTKKRTLMLDDNLVAKVSDFGASRFIPLDQNYIITAVQGTFGYLDPEYYQTSELTEKSDVYSFGVILLELLTGKAPIYSNEHGNEVNLSKQFLQAMRENHALDLVEDRVLKEGNREELLEIMQMVEMCLRLKGAERPTMKEVEHKLQGLRRNKMMKKRLPSFAEDKETTETNLSDAFDPSTESVDERNQGTSTSYSSEKALMYQQLYSPR</sequence>
<dbReference type="InterPro" id="IPR000719">
    <property type="entry name" value="Prot_kinase_dom"/>
</dbReference>
<keyword evidence="9" id="KW-1185">Reference proteome</keyword>
<dbReference type="EMBL" id="JACMSC010000016">
    <property type="protein sequence ID" value="KAG6480737.1"/>
    <property type="molecule type" value="Genomic_DNA"/>
</dbReference>